<comment type="caution">
    <text evidence="1">The sequence shown here is derived from an EMBL/GenBank/DDBJ whole genome shotgun (WGS) entry which is preliminary data.</text>
</comment>
<evidence type="ECO:0000313" key="1">
    <source>
        <dbReference type="EMBL" id="GAG66706.1"/>
    </source>
</evidence>
<dbReference type="InterPro" id="IPR023074">
    <property type="entry name" value="HMG_CoA_Rdtase_cat_sf"/>
</dbReference>
<reference evidence="1" key="1">
    <citation type="journal article" date="2014" name="Front. Microbiol.">
        <title>High frequency of phylogenetically diverse reductive dehalogenase-homologous genes in deep subseafloor sedimentary metagenomes.</title>
        <authorList>
            <person name="Kawai M."/>
            <person name="Futagami T."/>
            <person name="Toyoda A."/>
            <person name="Takaki Y."/>
            <person name="Nishi S."/>
            <person name="Hori S."/>
            <person name="Arai W."/>
            <person name="Tsubouchi T."/>
            <person name="Morono Y."/>
            <person name="Uchiyama I."/>
            <person name="Ito T."/>
            <person name="Fujiyama A."/>
            <person name="Inagaki F."/>
            <person name="Takami H."/>
        </authorList>
    </citation>
    <scope>NUCLEOTIDE SEQUENCE</scope>
    <source>
        <strain evidence="1">Expedition CK06-06</strain>
    </source>
</reference>
<name>X1B3W0_9ZZZZ</name>
<dbReference type="GO" id="GO:0015936">
    <property type="term" value="P:coenzyme A metabolic process"/>
    <property type="evidence" value="ECO:0007669"/>
    <property type="project" value="InterPro"/>
</dbReference>
<dbReference type="PROSITE" id="PS50065">
    <property type="entry name" value="HMG_COA_REDUCTASE_4"/>
    <property type="match status" value="1"/>
</dbReference>
<dbReference type="Gene3D" id="3.90.770.10">
    <property type="entry name" value="3-hydroxy-3-methylglutaryl-coenzyme A Reductase, Chain A, domain 2"/>
    <property type="match status" value="1"/>
</dbReference>
<dbReference type="Pfam" id="PF00368">
    <property type="entry name" value="HMG-CoA_red"/>
    <property type="match status" value="1"/>
</dbReference>
<sequence length="128" mass="14820">MKEFRSDISGFYKLTMDERHELLSKLLHLNPEELEILKELGYFTSTQIDTLIENVVGSYQLPFGLAFNFKVNDRDYIIPMVIEEPSVVAAASNAAKMARKHGGFHSEEVKWVFYLNLCLIRLLLDKEH</sequence>
<dbReference type="InterPro" id="IPR009029">
    <property type="entry name" value="HMG_CoA_Rdtase_sub-bd_dom_sf"/>
</dbReference>
<protein>
    <submittedName>
        <fullName evidence="1">Uncharacterized protein</fullName>
    </submittedName>
</protein>
<dbReference type="EMBL" id="BART01001320">
    <property type="protein sequence ID" value="GAG66706.1"/>
    <property type="molecule type" value="Genomic_DNA"/>
</dbReference>
<dbReference type="SUPFAM" id="SSF56542">
    <property type="entry name" value="Substrate-binding domain of HMG-CoA reductase"/>
    <property type="match status" value="1"/>
</dbReference>
<dbReference type="PANTHER" id="PTHR10572:SF24">
    <property type="entry name" value="3-HYDROXY-3-METHYLGLUTARYL-COENZYME A REDUCTASE"/>
    <property type="match status" value="1"/>
</dbReference>
<accession>X1B3W0</accession>
<dbReference type="InterPro" id="IPR002202">
    <property type="entry name" value="HMG_CoA_Rdtase"/>
</dbReference>
<gene>
    <name evidence="1" type="ORF">S01H4_04794</name>
</gene>
<dbReference type="PANTHER" id="PTHR10572">
    <property type="entry name" value="3-HYDROXY-3-METHYLGLUTARYL-COENZYME A REDUCTASE"/>
    <property type="match status" value="1"/>
</dbReference>
<dbReference type="GO" id="GO:0004420">
    <property type="term" value="F:hydroxymethylglutaryl-CoA reductase (NADPH) activity"/>
    <property type="evidence" value="ECO:0007669"/>
    <property type="project" value="InterPro"/>
</dbReference>
<dbReference type="AlphaFoldDB" id="X1B3W0"/>
<proteinExistence type="predicted"/>
<organism evidence="1">
    <name type="scientific">marine sediment metagenome</name>
    <dbReference type="NCBI Taxonomy" id="412755"/>
    <lineage>
        <taxon>unclassified sequences</taxon>
        <taxon>metagenomes</taxon>
        <taxon>ecological metagenomes</taxon>
    </lineage>
</organism>